<evidence type="ECO:0000259" key="3">
    <source>
        <dbReference type="Pfam" id="PF25975"/>
    </source>
</evidence>
<evidence type="ECO:0000313" key="4">
    <source>
        <dbReference type="EMBL" id="TXR51345.1"/>
    </source>
</evidence>
<dbReference type="PANTHER" id="PTHR30469">
    <property type="entry name" value="MULTIDRUG RESISTANCE PROTEIN MDTA"/>
    <property type="match status" value="1"/>
</dbReference>
<organism evidence="4 5">
    <name type="scientific">Reinekea thalattae</name>
    <dbReference type="NCBI Taxonomy" id="2593301"/>
    <lineage>
        <taxon>Bacteria</taxon>
        <taxon>Pseudomonadati</taxon>
        <taxon>Pseudomonadota</taxon>
        <taxon>Gammaproteobacteria</taxon>
        <taxon>Oceanospirillales</taxon>
        <taxon>Saccharospirillaceae</taxon>
        <taxon>Reinekea</taxon>
    </lineage>
</organism>
<dbReference type="EMBL" id="VKAD01000003">
    <property type="protein sequence ID" value="TXR51345.1"/>
    <property type="molecule type" value="Genomic_DNA"/>
</dbReference>
<dbReference type="Pfam" id="PF25975">
    <property type="entry name" value="CzcB_C"/>
    <property type="match status" value="1"/>
</dbReference>
<accession>A0A5C8YZQ4</accession>
<dbReference type="GO" id="GO:0015562">
    <property type="term" value="F:efflux transmembrane transporter activity"/>
    <property type="evidence" value="ECO:0007669"/>
    <property type="project" value="TreeGrafter"/>
</dbReference>
<dbReference type="Gene3D" id="2.40.30.170">
    <property type="match status" value="1"/>
</dbReference>
<evidence type="ECO:0000313" key="5">
    <source>
        <dbReference type="Proteomes" id="UP000321764"/>
    </source>
</evidence>
<dbReference type="InterPro" id="IPR006143">
    <property type="entry name" value="RND_pump_MFP"/>
</dbReference>
<gene>
    <name evidence="4" type="ORF">FME95_12495</name>
</gene>
<dbReference type="Gene3D" id="2.40.50.100">
    <property type="match status" value="1"/>
</dbReference>
<dbReference type="PANTHER" id="PTHR30469:SF20">
    <property type="entry name" value="EFFLUX RND TRANSPORTER PERIPLASMIC ADAPTOR SUBUNIT"/>
    <property type="match status" value="1"/>
</dbReference>
<dbReference type="OrthoDB" id="1185083at2"/>
<evidence type="ECO:0000259" key="2">
    <source>
        <dbReference type="Pfam" id="PF25917"/>
    </source>
</evidence>
<name>A0A5C8YZQ4_9GAMM</name>
<comment type="caution">
    <text evidence="4">The sequence shown here is derived from an EMBL/GenBank/DDBJ whole genome shotgun (WGS) entry which is preliminary data.</text>
</comment>
<dbReference type="InterPro" id="IPR058649">
    <property type="entry name" value="CzcB_C"/>
</dbReference>
<reference evidence="4 5" key="1">
    <citation type="submission" date="2019-07" db="EMBL/GenBank/DDBJ databases">
        <title>Reinekea sp. strain SSH23 genome sequencing and assembly.</title>
        <authorList>
            <person name="Kim I."/>
        </authorList>
    </citation>
    <scope>NUCLEOTIDE SEQUENCE [LARGE SCALE GENOMIC DNA]</scope>
    <source>
        <strain evidence="4 5">SSH23</strain>
    </source>
</reference>
<dbReference type="GO" id="GO:1990281">
    <property type="term" value="C:efflux pump complex"/>
    <property type="evidence" value="ECO:0007669"/>
    <property type="project" value="TreeGrafter"/>
</dbReference>
<dbReference type="RefSeq" id="WP_147714840.1">
    <property type="nucleotide sequence ID" value="NZ_VKAD01000003.1"/>
</dbReference>
<dbReference type="Pfam" id="PF25917">
    <property type="entry name" value="BSH_RND"/>
    <property type="match status" value="1"/>
</dbReference>
<comment type="similarity">
    <text evidence="1">Belongs to the membrane fusion protein (MFP) (TC 8.A.1) family.</text>
</comment>
<feature type="domain" description="Multidrug resistance protein MdtA-like barrel-sandwich hybrid" evidence="2">
    <location>
        <begin position="60"/>
        <end position="168"/>
    </location>
</feature>
<sequence>MSSRLGGGVVVLVAITLFLALQAVSGTAEASSPVKVAEVSGKFQVQSRQFPAKVVASSAADLATKVGGQVEAIYFQPGDKVKQGQVLLQIDATDYQLGYEQAQANLTLAQATYNRVYSSFKKGASTQADLDNVRAQLDLANIALQQARNSLADTALVAPYDGVIVRVTPELHEFVAPQSPLIYLQSQQAILVDFQLPSDIIARTNVNELSPITVRFDAFPEQAFVAEVKEFSTESDTTTRGYDVTLTMPLLEDKSINVLPGMDATVELFLDKKSHSTTIVVPNQAVFLQQQQPSVWLLDGDRVVRQVVSLGALSENGIEILEGLSAGQQIVVAGVHQLTENQQVTVWAGK</sequence>
<protein>
    <submittedName>
        <fullName evidence="4">Efflux RND transporter periplasmic adaptor subunit</fullName>
    </submittedName>
</protein>
<evidence type="ECO:0000256" key="1">
    <source>
        <dbReference type="ARBA" id="ARBA00009477"/>
    </source>
</evidence>
<dbReference type="NCBIfam" id="TIGR01730">
    <property type="entry name" value="RND_mfp"/>
    <property type="match status" value="1"/>
</dbReference>
<dbReference type="AlphaFoldDB" id="A0A5C8YZQ4"/>
<proteinExistence type="inferred from homology"/>
<keyword evidence="5" id="KW-1185">Reference proteome</keyword>
<dbReference type="Gene3D" id="2.40.420.20">
    <property type="match status" value="1"/>
</dbReference>
<dbReference type="SUPFAM" id="SSF111369">
    <property type="entry name" value="HlyD-like secretion proteins"/>
    <property type="match status" value="1"/>
</dbReference>
<dbReference type="InterPro" id="IPR058625">
    <property type="entry name" value="MdtA-like_BSH"/>
</dbReference>
<feature type="domain" description="CzcB-like C-terminal circularly permuted SH3-like" evidence="3">
    <location>
        <begin position="279"/>
        <end position="335"/>
    </location>
</feature>
<dbReference type="Proteomes" id="UP000321764">
    <property type="component" value="Unassembled WGS sequence"/>
</dbReference>
<dbReference type="Gene3D" id="1.10.287.470">
    <property type="entry name" value="Helix hairpin bin"/>
    <property type="match status" value="1"/>
</dbReference>